<evidence type="ECO:0000313" key="2">
    <source>
        <dbReference type="Proteomes" id="UP000187429"/>
    </source>
</evidence>
<dbReference type="Proteomes" id="UP000187429">
    <property type="component" value="Unassembled WGS sequence"/>
</dbReference>
<comment type="caution">
    <text evidence="1">The sequence shown here is derived from an EMBL/GenBank/DDBJ whole genome shotgun (WGS) entry which is preliminary data.</text>
</comment>
<accession>A0A1R1XF12</accession>
<proteinExistence type="predicted"/>
<organism evidence="1 2">
    <name type="scientific">Smittium culicis</name>
    <dbReference type="NCBI Taxonomy" id="133412"/>
    <lineage>
        <taxon>Eukaryota</taxon>
        <taxon>Fungi</taxon>
        <taxon>Fungi incertae sedis</taxon>
        <taxon>Zoopagomycota</taxon>
        <taxon>Kickxellomycotina</taxon>
        <taxon>Harpellomycetes</taxon>
        <taxon>Harpellales</taxon>
        <taxon>Legeriomycetaceae</taxon>
        <taxon>Smittium</taxon>
    </lineage>
</organism>
<gene>
    <name evidence="1" type="ORF">AYI69_g9099</name>
</gene>
<dbReference type="EMBL" id="LSSM01005190">
    <property type="protein sequence ID" value="OMJ13183.1"/>
    <property type="molecule type" value="Genomic_DNA"/>
</dbReference>
<protein>
    <submittedName>
        <fullName evidence="1">Uncharacterized protein</fullName>
    </submittedName>
</protein>
<dbReference type="AlphaFoldDB" id="A0A1R1XF12"/>
<evidence type="ECO:0000313" key="1">
    <source>
        <dbReference type="EMBL" id="OMJ13183.1"/>
    </source>
</evidence>
<keyword evidence="2" id="KW-1185">Reference proteome</keyword>
<reference evidence="2" key="1">
    <citation type="submission" date="2017-01" db="EMBL/GenBank/DDBJ databases">
        <authorList>
            <person name="Wang Y."/>
            <person name="White M."/>
            <person name="Kvist S."/>
            <person name="Moncalvo J.-M."/>
        </authorList>
    </citation>
    <scope>NUCLEOTIDE SEQUENCE [LARGE SCALE GENOMIC DNA]</scope>
    <source>
        <strain evidence="2">ID-206-W2</strain>
    </source>
</reference>
<sequence length="101" mass="11819">MFDIEPLKIICNDPQKNQLQYSDTYNSPCNLSFDSISADEISSSEISHQSKRRKCLDLDKSFPSDIDSRFEYKFRDISRDYENDRKTKQINSIISINSLLN</sequence>
<name>A0A1R1XF12_9FUNG</name>